<evidence type="ECO:0000256" key="3">
    <source>
        <dbReference type="ARBA" id="ARBA00022989"/>
    </source>
</evidence>
<feature type="compositionally biased region" description="Low complexity" evidence="5">
    <location>
        <begin position="100"/>
        <end position="112"/>
    </location>
</feature>
<feature type="compositionally biased region" description="Acidic residues" evidence="5">
    <location>
        <begin position="125"/>
        <end position="136"/>
    </location>
</feature>
<dbReference type="InterPro" id="IPR045120">
    <property type="entry name" value="Suco/Slp1-like"/>
</dbReference>
<reference evidence="7 8" key="1">
    <citation type="submission" date="2019-07" db="EMBL/GenBank/DDBJ databases">
        <title>Genomes of Cafeteria roenbergensis.</title>
        <authorList>
            <person name="Fischer M.G."/>
            <person name="Hackl T."/>
            <person name="Roman M."/>
        </authorList>
    </citation>
    <scope>NUCLEOTIDE SEQUENCE [LARGE SCALE GENOMIC DNA]</scope>
    <source>
        <strain evidence="7 8">Cflag</strain>
    </source>
</reference>
<dbReference type="AlphaFoldDB" id="A0A5A8D8Q6"/>
<keyword evidence="4" id="KW-0472">Membrane</keyword>
<feature type="compositionally biased region" description="Low complexity" evidence="5">
    <location>
        <begin position="19"/>
        <end position="31"/>
    </location>
</feature>
<gene>
    <name evidence="7" type="ORF">FNF31_03519</name>
</gene>
<feature type="region of interest" description="Disordered" evidence="5">
    <location>
        <begin position="356"/>
        <end position="672"/>
    </location>
</feature>
<feature type="compositionally biased region" description="Gly residues" evidence="5">
    <location>
        <begin position="1035"/>
        <end position="1045"/>
    </location>
</feature>
<dbReference type="InterPro" id="IPR012919">
    <property type="entry name" value="SUN_dom"/>
</dbReference>
<keyword evidence="2" id="KW-0812">Transmembrane</keyword>
<feature type="domain" description="SUN" evidence="6">
    <location>
        <begin position="183"/>
        <end position="344"/>
    </location>
</feature>
<dbReference type="GO" id="GO:0016020">
    <property type="term" value="C:membrane"/>
    <property type="evidence" value="ECO:0007669"/>
    <property type="project" value="InterPro"/>
</dbReference>
<feature type="compositionally biased region" description="Basic and acidic residues" evidence="5">
    <location>
        <begin position="456"/>
        <end position="467"/>
    </location>
</feature>
<evidence type="ECO:0000256" key="4">
    <source>
        <dbReference type="ARBA" id="ARBA00023136"/>
    </source>
</evidence>
<feature type="region of interest" description="Disordered" evidence="5">
    <location>
        <begin position="719"/>
        <end position="917"/>
    </location>
</feature>
<comment type="caution">
    <text evidence="7">The sequence shown here is derived from an EMBL/GenBank/DDBJ whole genome shotgun (WGS) entry which is preliminary data.</text>
</comment>
<keyword evidence="3" id="KW-1133">Transmembrane helix</keyword>
<evidence type="ECO:0000313" key="8">
    <source>
        <dbReference type="Proteomes" id="UP000325113"/>
    </source>
</evidence>
<feature type="compositionally biased region" description="Basic and acidic residues" evidence="5">
    <location>
        <begin position="482"/>
        <end position="491"/>
    </location>
</feature>
<dbReference type="Pfam" id="PF07738">
    <property type="entry name" value="Sad1_UNC"/>
    <property type="match status" value="1"/>
</dbReference>
<feature type="compositionally biased region" description="Gly residues" evidence="5">
    <location>
        <begin position="80"/>
        <end position="99"/>
    </location>
</feature>
<accession>A0A5A8D8Q6</accession>
<feature type="compositionally biased region" description="Gly residues" evidence="5">
    <location>
        <begin position="983"/>
        <end position="992"/>
    </location>
</feature>
<feature type="compositionally biased region" description="Basic and acidic residues" evidence="5">
    <location>
        <begin position="771"/>
        <end position="785"/>
    </location>
</feature>
<sequence>MPLAPVLGGPEAGPPAPAEPAAELPADTSPGDGSGSTGRQPDGEAAAAGAAAPGGSGDAQAGEGRLPGREAPSGKLADGAAGGGTGGDAPTGGSGGEAGTGPVPTAAPAEDGAVGGDGGRHDGSGGDDDTHDDGSDDTVITAAGDGDVDDEARRLADALAGLIHSDAQTASAQLASDAMPGIVTDIVTDAGEVVGGSLPAGLRVNLANAGAGAVVLQANSESQNKRSLLKEDKDSYFMSPCSARKFVDIQLSDEVRVTELVLSNYERFASSLRRFRLLGSTSYPTMQWLQLGEFEAEDKHGEQVFEVSAPASSLVRFLRLRWETHHRNEYYCTLTGIRVHGETAMENLQSAMFEMASRQGGDDEDDEDDEDDGAGAGDFGSAAKHPTTDGASRRGHGHGQPVAFAALDDGSYDHPAVSPTPAPEEPVRTPQSWPGDGEDDGAALAEALRASPSPIQERDPARAHELGQEPVQESVPLLEPLARAEAEDEQHVGLAPGQRGAASAAGDRSGGPDESAGSEQGSHAGAPEGTAEHDAPVDPTSKPSAGSEAEPRIGEEEEEQQQQQQQQQRSVDAAPAPAVVGDSGQAAGHGAGASALSPGLPVDSGDAVQPGADGADGASAQRPTDDAPQSRDAAAAVLSTGGGSIPERDPQHAGAISQDAVPATTQSAVAHGTTCAGDAGEAGAGVADLHLPLTGPEQTDAALAGGAAAGEAVTNSTWPAGHAALGGPVQGRDSAAPPLTAGSHAAAAATGGLPAESPAPAAASGDQRSSAAERRSTDGVDHTADRGTAAGVVAGPPASDQLDDAGEGNGAVDSTTAGQGDSDRPVLGAPCAPTGPEAADAVAPPDVPEPRVTAQLSGAADAVAEELSQKSVANGANASDATASRGLSQGEAAPPPPRTLAGAGQRSAVPGSPTRRLLPQYQWPHPLAACSEPGCETCLWGQDPGYAAAWAWAGGDVCGWLDAPAQPMAPDAGSDGGLDDGPAGAGEEGGCEGSLDSVGANGRGSCERLPGGAQVQDGAGEADSTVAAADDAEPSGGGQAHLLGGEGAGSVEAGLGTDRFTGAAGAVVVAVAQGGDAASHATAVGQELPPRVALRRVTAVNRSFVPSKQAVRSQDGGGTMGQVLLGHIEGVSRSRVKDARRLHGQLLQMQAQVNEAIGGVERALAGNWSIPIHTSSPVIADLRRRIKQVAQNLTKTVSVLAAQAASASALSAREAVSGSAVDQLSQEIVNSQILAAGVISLLLVFSAACHARHAARIRDLQEQVDALVADRRKE</sequence>
<dbReference type="PANTHER" id="PTHR12953">
    <property type="entry name" value="MEMBRANE PROTEIN CH1 RELATED"/>
    <property type="match status" value="1"/>
</dbReference>
<organism evidence="7 8">
    <name type="scientific">Cafeteria roenbergensis</name>
    <name type="common">Marine flagellate</name>
    <dbReference type="NCBI Taxonomy" id="33653"/>
    <lineage>
        <taxon>Eukaryota</taxon>
        <taxon>Sar</taxon>
        <taxon>Stramenopiles</taxon>
        <taxon>Bigyra</taxon>
        <taxon>Opalozoa</taxon>
        <taxon>Bicosoecida</taxon>
        <taxon>Cafeteriaceae</taxon>
        <taxon>Cafeteria</taxon>
    </lineage>
</organism>
<feature type="compositionally biased region" description="Low complexity" evidence="5">
    <location>
        <begin position="735"/>
        <end position="764"/>
    </location>
</feature>
<dbReference type="PANTHER" id="PTHR12953:SF0">
    <property type="entry name" value="SUN DOMAIN-CONTAINING OSSIFICATION FACTOR"/>
    <property type="match status" value="1"/>
</dbReference>
<evidence type="ECO:0000259" key="6">
    <source>
        <dbReference type="PROSITE" id="PS51469"/>
    </source>
</evidence>
<evidence type="ECO:0000256" key="1">
    <source>
        <dbReference type="ARBA" id="ARBA00004308"/>
    </source>
</evidence>
<dbReference type="GO" id="GO:0034975">
    <property type="term" value="P:protein folding in endoplasmic reticulum"/>
    <property type="evidence" value="ECO:0007669"/>
    <property type="project" value="TreeGrafter"/>
</dbReference>
<dbReference type="GO" id="GO:0005737">
    <property type="term" value="C:cytoplasm"/>
    <property type="evidence" value="ECO:0007669"/>
    <property type="project" value="TreeGrafter"/>
</dbReference>
<protein>
    <recommendedName>
        <fullName evidence="6">SUN domain-containing protein</fullName>
    </recommendedName>
</protein>
<dbReference type="PROSITE" id="PS51469">
    <property type="entry name" value="SUN"/>
    <property type="match status" value="1"/>
</dbReference>
<name>A0A5A8D8Q6_CAFRO</name>
<dbReference type="Proteomes" id="UP000325113">
    <property type="component" value="Unassembled WGS sequence"/>
</dbReference>
<dbReference type="EMBL" id="VLTM01000031">
    <property type="protein sequence ID" value="KAA0161942.1"/>
    <property type="molecule type" value="Genomic_DNA"/>
</dbReference>
<feature type="compositionally biased region" description="Acidic residues" evidence="5">
    <location>
        <begin position="362"/>
        <end position="373"/>
    </location>
</feature>
<dbReference type="Gene3D" id="2.60.120.260">
    <property type="entry name" value="Galactose-binding domain-like"/>
    <property type="match status" value="1"/>
</dbReference>
<evidence type="ECO:0000313" key="7">
    <source>
        <dbReference type="EMBL" id="KAA0161942.1"/>
    </source>
</evidence>
<feature type="compositionally biased region" description="Low complexity" evidence="5">
    <location>
        <begin position="561"/>
        <end position="599"/>
    </location>
</feature>
<feature type="compositionally biased region" description="Polar residues" evidence="5">
    <location>
        <begin position="869"/>
        <end position="887"/>
    </location>
</feature>
<evidence type="ECO:0000256" key="5">
    <source>
        <dbReference type="SAM" id="MobiDB-lite"/>
    </source>
</evidence>
<evidence type="ECO:0000256" key="2">
    <source>
        <dbReference type="ARBA" id="ARBA00022692"/>
    </source>
</evidence>
<proteinExistence type="predicted"/>
<feature type="region of interest" description="Disordered" evidence="5">
    <location>
        <begin position="1"/>
        <end position="148"/>
    </location>
</feature>
<feature type="region of interest" description="Disordered" evidence="5">
    <location>
        <begin position="968"/>
        <end position="1045"/>
    </location>
</feature>
<comment type="subcellular location">
    <subcellularLocation>
        <location evidence="1">Endomembrane system</location>
    </subcellularLocation>
</comment>
<dbReference type="GO" id="GO:0012505">
    <property type="term" value="C:endomembrane system"/>
    <property type="evidence" value="ECO:0007669"/>
    <property type="project" value="UniProtKB-SubCell"/>
</dbReference>
<feature type="compositionally biased region" description="Low complexity" evidence="5">
    <location>
        <begin position="789"/>
        <end position="798"/>
    </location>
</feature>